<proteinExistence type="predicted"/>
<dbReference type="EMBL" id="KV749719">
    <property type="protein sequence ID" value="OCL08073.1"/>
    <property type="molecule type" value="Genomic_DNA"/>
</dbReference>
<name>A0A8E2JSQ6_9PEZI</name>
<accession>A0A8E2JSQ6</accession>
<dbReference type="OrthoDB" id="4790878at2759"/>
<dbReference type="PANTHER" id="PTHR42085">
    <property type="entry name" value="F-BOX DOMAIN-CONTAINING PROTEIN"/>
    <property type="match status" value="1"/>
</dbReference>
<feature type="transmembrane region" description="Helical" evidence="1">
    <location>
        <begin position="12"/>
        <end position="29"/>
    </location>
</feature>
<dbReference type="AlphaFoldDB" id="A0A8E2JSQ6"/>
<gene>
    <name evidence="2" type="ORF">AOQ84DRAFT_364435</name>
</gene>
<evidence type="ECO:0000256" key="1">
    <source>
        <dbReference type="SAM" id="Phobius"/>
    </source>
</evidence>
<evidence type="ECO:0000313" key="3">
    <source>
        <dbReference type="Proteomes" id="UP000250140"/>
    </source>
</evidence>
<keyword evidence="1" id="KW-1133">Transmembrane helix</keyword>
<sequence length="339" mass="39520">MPNIPEFALELFLAYALCSFVYFVGLCFCKRPTSKNTTRLAEETPFRVRVRLPGPWLGLSGPRLGGEMAIFEQTYFSDLTIKPVKPRKHSDPTLLGLPCELRDMVYAYVLTEPDGLHYDEMRGQLRGYPSFDGIPNIAINYVCRQLRDETLHLAFKLNTIWFGHLMRDTGAESSIARFILFMERRSHTQRGQMRHIMLIENLEVRNNDLSMCAFEVGDVVRWCRRYPNLRIKVHITPGYMPYGYATPPPLGHGLDNLRDLLVMYRRHRLVDREALKISIEVPTMEDAAQLEDDMLNHSTVPSCYLWFHENLITIEEINGRPWNPWNEEAGLLHRKVWEY</sequence>
<protein>
    <submittedName>
        <fullName evidence="2">Uncharacterized protein</fullName>
    </submittedName>
</protein>
<keyword evidence="1" id="KW-0812">Transmembrane</keyword>
<keyword evidence="1" id="KW-0472">Membrane</keyword>
<evidence type="ECO:0000313" key="2">
    <source>
        <dbReference type="EMBL" id="OCL08073.1"/>
    </source>
</evidence>
<organism evidence="2 3">
    <name type="scientific">Glonium stellatum</name>
    <dbReference type="NCBI Taxonomy" id="574774"/>
    <lineage>
        <taxon>Eukaryota</taxon>
        <taxon>Fungi</taxon>
        <taxon>Dikarya</taxon>
        <taxon>Ascomycota</taxon>
        <taxon>Pezizomycotina</taxon>
        <taxon>Dothideomycetes</taxon>
        <taxon>Pleosporomycetidae</taxon>
        <taxon>Gloniales</taxon>
        <taxon>Gloniaceae</taxon>
        <taxon>Glonium</taxon>
    </lineage>
</organism>
<dbReference type="PANTHER" id="PTHR42085:SF1">
    <property type="entry name" value="F-BOX DOMAIN-CONTAINING PROTEIN"/>
    <property type="match status" value="1"/>
</dbReference>
<dbReference type="InterPro" id="IPR038883">
    <property type="entry name" value="AN11006-like"/>
</dbReference>
<keyword evidence="3" id="KW-1185">Reference proteome</keyword>
<reference evidence="2 3" key="1">
    <citation type="journal article" date="2016" name="Nat. Commun.">
        <title>Ectomycorrhizal ecology is imprinted in the genome of the dominant symbiotic fungus Cenococcum geophilum.</title>
        <authorList>
            <consortium name="DOE Joint Genome Institute"/>
            <person name="Peter M."/>
            <person name="Kohler A."/>
            <person name="Ohm R.A."/>
            <person name="Kuo A."/>
            <person name="Krutzmann J."/>
            <person name="Morin E."/>
            <person name="Arend M."/>
            <person name="Barry K.W."/>
            <person name="Binder M."/>
            <person name="Choi C."/>
            <person name="Clum A."/>
            <person name="Copeland A."/>
            <person name="Grisel N."/>
            <person name="Haridas S."/>
            <person name="Kipfer T."/>
            <person name="LaButti K."/>
            <person name="Lindquist E."/>
            <person name="Lipzen A."/>
            <person name="Maire R."/>
            <person name="Meier B."/>
            <person name="Mihaltcheva S."/>
            <person name="Molinier V."/>
            <person name="Murat C."/>
            <person name="Poggeler S."/>
            <person name="Quandt C.A."/>
            <person name="Sperisen C."/>
            <person name="Tritt A."/>
            <person name="Tisserant E."/>
            <person name="Crous P.W."/>
            <person name="Henrissat B."/>
            <person name="Nehls U."/>
            <person name="Egli S."/>
            <person name="Spatafora J.W."/>
            <person name="Grigoriev I.V."/>
            <person name="Martin F.M."/>
        </authorList>
    </citation>
    <scope>NUCLEOTIDE SEQUENCE [LARGE SCALE GENOMIC DNA]</scope>
    <source>
        <strain evidence="2 3">CBS 207.34</strain>
    </source>
</reference>
<dbReference type="Proteomes" id="UP000250140">
    <property type="component" value="Unassembled WGS sequence"/>
</dbReference>